<gene>
    <name evidence="4" type="ORF">NTEN_LOCUS23459</name>
</gene>
<keyword evidence="3" id="KW-0732">Signal</keyword>
<proteinExistence type="predicted"/>
<feature type="signal peptide" evidence="3">
    <location>
        <begin position="1"/>
        <end position="24"/>
    </location>
</feature>
<dbReference type="InterPro" id="IPR050468">
    <property type="entry name" value="Cuticle_Struct_Prot"/>
</dbReference>
<dbReference type="EMBL" id="CADCXU010034550">
    <property type="protein sequence ID" value="CAB0019792.1"/>
    <property type="molecule type" value="Genomic_DNA"/>
</dbReference>
<protein>
    <recommendedName>
        <fullName evidence="6">Endocuticle structural glycoprotein SgAbd-2</fullName>
    </recommendedName>
</protein>
<evidence type="ECO:0000256" key="2">
    <source>
        <dbReference type="PROSITE-ProRule" id="PRU00497"/>
    </source>
</evidence>
<dbReference type="PROSITE" id="PS00233">
    <property type="entry name" value="CHIT_BIND_RR_1"/>
    <property type="match status" value="1"/>
</dbReference>
<keyword evidence="5" id="KW-1185">Reference proteome</keyword>
<dbReference type="Proteomes" id="UP000479000">
    <property type="component" value="Unassembled WGS sequence"/>
</dbReference>
<dbReference type="PROSITE" id="PS51155">
    <property type="entry name" value="CHIT_BIND_RR_2"/>
    <property type="match status" value="1"/>
</dbReference>
<dbReference type="Pfam" id="PF00379">
    <property type="entry name" value="Chitin_bind_4"/>
    <property type="match status" value="1"/>
</dbReference>
<dbReference type="PANTHER" id="PTHR10380:SF173">
    <property type="entry name" value="CUTICULAR PROTEIN 47EF, ISOFORM C-RELATED"/>
    <property type="match status" value="1"/>
</dbReference>
<dbReference type="PANTHER" id="PTHR10380">
    <property type="entry name" value="CUTICLE PROTEIN"/>
    <property type="match status" value="1"/>
</dbReference>
<evidence type="ECO:0000313" key="4">
    <source>
        <dbReference type="EMBL" id="CAB0019792.1"/>
    </source>
</evidence>
<dbReference type="InterPro" id="IPR000618">
    <property type="entry name" value="Insect_cuticle"/>
</dbReference>
<organism evidence="4 5">
    <name type="scientific">Nesidiocoris tenuis</name>
    <dbReference type="NCBI Taxonomy" id="355587"/>
    <lineage>
        <taxon>Eukaryota</taxon>
        <taxon>Metazoa</taxon>
        <taxon>Ecdysozoa</taxon>
        <taxon>Arthropoda</taxon>
        <taxon>Hexapoda</taxon>
        <taxon>Insecta</taxon>
        <taxon>Pterygota</taxon>
        <taxon>Neoptera</taxon>
        <taxon>Paraneoptera</taxon>
        <taxon>Hemiptera</taxon>
        <taxon>Heteroptera</taxon>
        <taxon>Panheteroptera</taxon>
        <taxon>Cimicomorpha</taxon>
        <taxon>Miridae</taxon>
        <taxon>Dicyphina</taxon>
        <taxon>Nesidiocoris</taxon>
    </lineage>
</organism>
<dbReference type="GO" id="GO:0008010">
    <property type="term" value="F:structural constituent of chitin-based larval cuticle"/>
    <property type="evidence" value="ECO:0007669"/>
    <property type="project" value="TreeGrafter"/>
</dbReference>
<name>A0A6H5HPB2_9HEMI</name>
<accession>A0A6H5HPB2</accession>
<sequence length="118" mass="12691">MSKPVLQIFQIALVTLALVGSALCQFVHQAAPIPILSRTEVRDDHGQFALSYTTGDGQARSEHGALKQTPEGDYVLVQQGTVAYTSPEGIPVSLSYVADENGYRPEGTHIPQPPVPIH</sequence>
<dbReference type="AlphaFoldDB" id="A0A6H5HPB2"/>
<dbReference type="InterPro" id="IPR031311">
    <property type="entry name" value="CHIT_BIND_RR_consensus"/>
</dbReference>
<evidence type="ECO:0000256" key="1">
    <source>
        <dbReference type="ARBA" id="ARBA00022460"/>
    </source>
</evidence>
<evidence type="ECO:0008006" key="6">
    <source>
        <dbReference type="Google" id="ProtNLM"/>
    </source>
</evidence>
<dbReference type="GO" id="GO:0062129">
    <property type="term" value="C:chitin-based extracellular matrix"/>
    <property type="evidence" value="ECO:0007669"/>
    <property type="project" value="TreeGrafter"/>
</dbReference>
<keyword evidence="1 2" id="KW-0193">Cuticle</keyword>
<evidence type="ECO:0000313" key="5">
    <source>
        <dbReference type="Proteomes" id="UP000479000"/>
    </source>
</evidence>
<dbReference type="OrthoDB" id="6368834at2759"/>
<reference evidence="4 5" key="1">
    <citation type="submission" date="2020-02" db="EMBL/GenBank/DDBJ databases">
        <authorList>
            <person name="Ferguson B K."/>
        </authorList>
    </citation>
    <scope>NUCLEOTIDE SEQUENCE [LARGE SCALE GENOMIC DNA]</scope>
</reference>
<feature type="chain" id="PRO_5026152198" description="Endocuticle structural glycoprotein SgAbd-2" evidence="3">
    <location>
        <begin position="25"/>
        <end position="118"/>
    </location>
</feature>
<evidence type="ECO:0000256" key="3">
    <source>
        <dbReference type="SAM" id="SignalP"/>
    </source>
</evidence>